<name>A0A6N3B6K6_STRSL</name>
<evidence type="ECO:0000259" key="2">
    <source>
        <dbReference type="Pfam" id="PF04892"/>
    </source>
</evidence>
<feature type="transmembrane region" description="Helical" evidence="1">
    <location>
        <begin position="21"/>
        <end position="41"/>
    </location>
</feature>
<keyword evidence="1" id="KW-1133">Transmembrane helix</keyword>
<feature type="transmembrane region" description="Helical" evidence="1">
    <location>
        <begin position="81"/>
        <end position="106"/>
    </location>
</feature>
<dbReference type="PANTHER" id="PTHR36834:SF2">
    <property type="entry name" value="MEMBRANE PROTEIN"/>
    <property type="match status" value="1"/>
</dbReference>
<dbReference type="InterPro" id="IPR006976">
    <property type="entry name" value="VanZ-like"/>
</dbReference>
<sequence>MFQLKTWVDKDGELTPKGRKLSQVLVCAYLLCLVLLCWTPQYGLVEGVETPGIQHFGRVVVLLTPFNSLTNFYQLDSLKEIVFVLGQNVTNIFLLSPLILGLLALYPRFRSWKKVLLATFVMSLS</sequence>
<keyword evidence="1" id="KW-0472">Membrane</keyword>
<dbReference type="Pfam" id="PF04892">
    <property type="entry name" value="VanZ"/>
    <property type="match status" value="1"/>
</dbReference>
<proteinExistence type="predicted"/>
<evidence type="ECO:0000256" key="1">
    <source>
        <dbReference type="SAM" id="Phobius"/>
    </source>
</evidence>
<feature type="domain" description="VanZ-like" evidence="2">
    <location>
        <begin position="27"/>
        <end position="125"/>
    </location>
</feature>
<accession>A0A6N3B6K6</accession>
<dbReference type="AlphaFoldDB" id="A0A6N3B6K6"/>
<reference evidence="3" key="1">
    <citation type="submission" date="2019-11" db="EMBL/GenBank/DDBJ databases">
        <authorList>
            <person name="Feng L."/>
        </authorList>
    </citation>
    <scope>NUCLEOTIDE SEQUENCE</scope>
    <source>
        <strain evidence="3">SSalivariusLFYP6</strain>
    </source>
</reference>
<dbReference type="PANTHER" id="PTHR36834">
    <property type="entry name" value="MEMBRANE PROTEIN-RELATED"/>
    <property type="match status" value="1"/>
</dbReference>
<gene>
    <name evidence="3" type="ORF">SSLFYP6_01271</name>
</gene>
<keyword evidence="1" id="KW-0812">Transmembrane</keyword>
<dbReference type="EMBL" id="CACRUJ010000006">
    <property type="protein sequence ID" value="VYT98763.1"/>
    <property type="molecule type" value="Genomic_DNA"/>
</dbReference>
<organism evidence="3">
    <name type="scientific">Streptococcus salivarius</name>
    <dbReference type="NCBI Taxonomy" id="1304"/>
    <lineage>
        <taxon>Bacteria</taxon>
        <taxon>Bacillati</taxon>
        <taxon>Bacillota</taxon>
        <taxon>Bacilli</taxon>
        <taxon>Lactobacillales</taxon>
        <taxon>Streptococcaceae</taxon>
        <taxon>Streptococcus</taxon>
    </lineage>
</organism>
<protein>
    <recommendedName>
        <fullName evidence="2">VanZ-like domain-containing protein</fullName>
    </recommendedName>
</protein>
<dbReference type="InterPro" id="IPR053150">
    <property type="entry name" value="Teicoplanin_resist-assoc"/>
</dbReference>
<evidence type="ECO:0000313" key="3">
    <source>
        <dbReference type="EMBL" id="VYT98763.1"/>
    </source>
</evidence>